<keyword evidence="1" id="KW-0472">Membrane</keyword>
<feature type="transmembrane region" description="Helical" evidence="1">
    <location>
        <begin position="233"/>
        <end position="254"/>
    </location>
</feature>
<evidence type="ECO:0000313" key="2">
    <source>
        <dbReference type="EMBL" id="MBW8482099.1"/>
    </source>
</evidence>
<feature type="transmembrane region" description="Helical" evidence="1">
    <location>
        <begin position="61"/>
        <end position="83"/>
    </location>
</feature>
<gene>
    <name evidence="2" type="ORF">K1Y72_06960</name>
</gene>
<evidence type="ECO:0000313" key="3">
    <source>
        <dbReference type="Proteomes" id="UP000774570"/>
    </source>
</evidence>
<accession>A0ABS7FNX7</accession>
<keyword evidence="1" id="KW-1133">Transmembrane helix</keyword>
<protein>
    <recommendedName>
        <fullName evidence="4">Integral membrane protein</fullName>
    </recommendedName>
</protein>
<feature type="transmembrane region" description="Helical" evidence="1">
    <location>
        <begin position="201"/>
        <end position="221"/>
    </location>
</feature>
<dbReference type="RefSeq" id="WP_220164349.1">
    <property type="nucleotide sequence ID" value="NZ_JAIBOA010000003.1"/>
</dbReference>
<feature type="transmembrane region" description="Helical" evidence="1">
    <location>
        <begin position="90"/>
        <end position="109"/>
    </location>
</feature>
<evidence type="ECO:0008006" key="4">
    <source>
        <dbReference type="Google" id="ProtNLM"/>
    </source>
</evidence>
<dbReference type="EMBL" id="JAIBOA010000003">
    <property type="protein sequence ID" value="MBW8482099.1"/>
    <property type="molecule type" value="Genomic_DNA"/>
</dbReference>
<comment type="caution">
    <text evidence="2">The sequence shown here is derived from an EMBL/GenBank/DDBJ whole genome shotgun (WGS) entry which is preliminary data.</text>
</comment>
<evidence type="ECO:0000256" key="1">
    <source>
        <dbReference type="SAM" id="Phobius"/>
    </source>
</evidence>
<keyword evidence="3" id="KW-1185">Reference proteome</keyword>
<organism evidence="2 3">
    <name type="scientific">Actinomadura parmotrematis</name>
    <dbReference type="NCBI Taxonomy" id="2864039"/>
    <lineage>
        <taxon>Bacteria</taxon>
        <taxon>Bacillati</taxon>
        <taxon>Actinomycetota</taxon>
        <taxon>Actinomycetes</taxon>
        <taxon>Streptosporangiales</taxon>
        <taxon>Thermomonosporaceae</taxon>
        <taxon>Actinomadura</taxon>
    </lineage>
</organism>
<dbReference type="Proteomes" id="UP000774570">
    <property type="component" value="Unassembled WGS sequence"/>
</dbReference>
<sequence length="294" mass="32690">MSITPARPEPPQPAAAGCLVAPLRALALVVILPLRLAWEAVAFAGRLLGRYVLHPLAVALAWVWTTLIWTPVRAVAVALWCALGWTGRALLALLKLLAIPFVLLGRYVLWPVCRAVGWVLRVLVLVPLAYLFEYVLAPVGRFLAAAWRLAGRVLAWTLAYLIVEPLVHLWRGLVWALRTLVVLPAKLAWRYLLWPACRGAAWLFRTLVVVPLVALYGYVLAPAGRFLAAVWRLAGRVLAWLGRVLVVVPVRWLYVTIVRPAWRGLVVAPWRWTRVNVLSPARQAARATLRGLLG</sequence>
<name>A0ABS7FNX7_9ACTN</name>
<feature type="transmembrane region" description="Helical" evidence="1">
    <location>
        <begin position="115"/>
        <end position="135"/>
    </location>
</feature>
<keyword evidence="1" id="KW-0812">Transmembrane</keyword>
<reference evidence="2 3" key="1">
    <citation type="submission" date="2021-07" db="EMBL/GenBank/DDBJ databases">
        <title>Actinomadura sp. PM05-2 isolated from lichen.</title>
        <authorList>
            <person name="Somphong A."/>
            <person name="Phongsopitanun W."/>
            <person name="Tanasupawat S."/>
            <person name="Peongsungnone V."/>
        </authorList>
    </citation>
    <scope>NUCLEOTIDE SEQUENCE [LARGE SCALE GENOMIC DNA]</scope>
    <source>
        <strain evidence="2 3">PM05-2</strain>
    </source>
</reference>
<proteinExistence type="predicted"/>
<feature type="transmembrane region" description="Helical" evidence="1">
    <location>
        <begin position="169"/>
        <end position="189"/>
    </location>
</feature>